<comment type="similarity">
    <text evidence="2">Belongs to the GMC oxidoreductase family.</text>
</comment>
<dbReference type="PROSITE" id="PS00624">
    <property type="entry name" value="GMC_OXRED_2"/>
    <property type="match status" value="1"/>
</dbReference>
<dbReference type="Gene3D" id="3.30.560.10">
    <property type="entry name" value="Glucose Oxidase, domain 3"/>
    <property type="match status" value="1"/>
</dbReference>
<dbReference type="AlphaFoldDB" id="A0A286UPN1"/>
<dbReference type="InterPro" id="IPR000172">
    <property type="entry name" value="GMC_OxRdtase_N"/>
</dbReference>
<feature type="domain" description="Glucose-methanol-choline oxidoreductase N-terminal" evidence="9">
    <location>
        <begin position="286"/>
        <end position="300"/>
    </location>
</feature>
<dbReference type="STRING" id="2282107.A0A286UPN1"/>
<keyword evidence="11" id="KW-1185">Reference proteome</keyword>
<dbReference type="InParanoid" id="A0A286UPN1"/>
<dbReference type="InterPro" id="IPR012132">
    <property type="entry name" value="GMC_OxRdtase"/>
</dbReference>
<dbReference type="SUPFAM" id="SSF54373">
    <property type="entry name" value="FAD-linked reductases, C-terminal domain"/>
    <property type="match status" value="1"/>
</dbReference>
<keyword evidence="4" id="KW-0732">Signal</keyword>
<comment type="cofactor">
    <cofactor evidence="1 8">
        <name>FAD</name>
        <dbReference type="ChEBI" id="CHEBI:57692"/>
    </cofactor>
</comment>
<dbReference type="GO" id="GO:0016614">
    <property type="term" value="F:oxidoreductase activity, acting on CH-OH group of donors"/>
    <property type="evidence" value="ECO:0007669"/>
    <property type="project" value="InterPro"/>
</dbReference>
<dbReference type="PANTHER" id="PTHR11552:SF201">
    <property type="entry name" value="GLUCOSE-METHANOL-CHOLINE OXIDOREDUCTASE N-TERMINAL DOMAIN-CONTAINING PROTEIN"/>
    <property type="match status" value="1"/>
</dbReference>
<dbReference type="InterPro" id="IPR036188">
    <property type="entry name" value="FAD/NAD-bd_sf"/>
</dbReference>
<dbReference type="Proteomes" id="UP000217199">
    <property type="component" value="Unassembled WGS sequence"/>
</dbReference>
<keyword evidence="3" id="KW-0285">Flavoprotein</keyword>
<comment type="caution">
    <text evidence="10">The sequence shown here is derived from an EMBL/GenBank/DDBJ whole genome shotgun (WGS) entry which is preliminary data.</text>
</comment>
<protein>
    <submittedName>
        <fullName evidence="10">Alcohol oxidase</fullName>
    </submittedName>
</protein>
<feature type="active site" description="Proton acceptor" evidence="7">
    <location>
        <position position="591"/>
    </location>
</feature>
<dbReference type="Pfam" id="PF05199">
    <property type="entry name" value="GMC_oxred_C"/>
    <property type="match status" value="1"/>
</dbReference>
<evidence type="ECO:0000256" key="4">
    <source>
        <dbReference type="ARBA" id="ARBA00022729"/>
    </source>
</evidence>
<dbReference type="PANTHER" id="PTHR11552">
    <property type="entry name" value="GLUCOSE-METHANOL-CHOLINE GMC OXIDOREDUCTASE"/>
    <property type="match status" value="1"/>
</dbReference>
<dbReference type="Pfam" id="PF00732">
    <property type="entry name" value="GMC_oxred_N"/>
    <property type="match status" value="1"/>
</dbReference>
<feature type="binding site" evidence="8">
    <location>
        <position position="245"/>
    </location>
    <ligand>
        <name>FAD</name>
        <dbReference type="ChEBI" id="CHEBI:57692"/>
    </ligand>
</feature>
<gene>
    <name evidence="10" type="ORF">PNOK_0151000</name>
</gene>
<name>A0A286UPN1_9AGAM</name>
<evidence type="ECO:0000313" key="11">
    <source>
        <dbReference type="Proteomes" id="UP000217199"/>
    </source>
</evidence>
<accession>A0A286UPN1</accession>
<feature type="active site" description="Proton donor" evidence="7">
    <location>
        <position position="548"/>
    </location>
</feature>
<dbReference type="EMBL" id="NBII01000002">
    <property type="protein sequence ID" value="PAV21553.1"/>
    <property type="molecule type" value="Genomic_DNA"/>
</dbReference>
<evidence type="ECO:0000256" key="8">
    <source>
        <dbReference type="PIRSR" id="PIRSR000137-2"/>
    </source>
</evidence>
<evidence type="ECO:0000256" key="6">
    <source>
        <dbReference type="ARBA" id="ARBA00023002"/>
    </source>
</evidence>
<dbReference type="GO" id="GO:0050660">
    <property type="term" value="F:flavin adenine dinucleotide binding"/>
    <property type="evidence" value="ECO:0007669"/>
    <property type="project" value="InterPro"/>
</dbReference>
<dbReference type="PIRSF" id="PIRSF000137">
    <property type="entry name" value="Alcohol_oxidase"/>
    <property type="match status" value="1"/>
</dbReference>
<evidence type="ECO:0000256" key="1">
    <source>
        <dbReference type="ARBA" id="ARBA00001974"/>
    </source>
</evidence>
<keyword evidence="5 8" id="KW-0274">FAD</keyword>
<evidence type="ECO:0000256" key="7">
    <source>
        <dbReference type="PIRSR" id="PIRSR000137-1"/>
    </source>
</evidence>
<dbReference type="Gene3D" id="3.50.50.60">
    <property type="entry name" value="FAD/NAD(P)-binding domain"/>
    <property type="match status" value="1"/>
</dbReference>
<evidence type="ECO:0000259" key="9">
    <source>
        <dbReference type="PROSITE" id="PS00624"/>
    </source>
</evidence>
<reference evidence="10 11" key="1">
    <citation type="journal article" date="2017" name="Mol. Ecol.">
        <title>Comparative and population genomic landscape of Phellinus noxius: A hypervariable fungus causing root rot in trees.</title>
        <authorList>
            <person name="Chung C.L."/>
            <person name="Lee T.J."/>
            <person name="Akiba M."/>
            <person name="Lee H.H."/>
            <person name="Kuo T.H."/>
            <person name="Liu D."/>
            <person name="Ke H.M."/>
            <person name="Yokoi T."/>
            <person name="Roa M.B."/>
            <person name="Lu M.J."/>
            <person name="Chang Y.Y."/>
            <person name="Ann P.J."/>
            <person name="Tsai J.N."/>
            <person name="Chen C.Y."/>
            <person name="Tzean S.S."/>
            <person name="Ota Y."/>
            <person name="Hattori T."/>
            <person name="Sahashi N."/>
            <person name="Liou R.F."/>
            <person name="Kikuchi T."/>
            <person name="Tsai I.J."/>
        </authorList>
    </citation>
    <scope>NUCLEOTIDE SEQUENCE [LARGE SCALE GENOMIC DNA]</scope>
    <source>
        <strain evidence="10 11">FFPRI411160</strain>
    </source>
</reference>
<evidence type="ECO:0000256" key="3">
    <source>
        <dbReference type="ARBA" id="ARBA00022630"/>
    </source>
</evidence>
<proteinExistence type="inferred from homology"/>
<keyword evidence="6" id="KW-0560">Oxidoreductase</keyword>
<dbReference type="InterPro" id="IPR007867">
    <property type="entry name" value="GMC_OxRtase_C"/>
</dbReference>
<organism evidence="10 11">
    <name type="scientific">Pyrrhoderma noxium</name>
    <dbReference type="NCBI Taxonomy" id="2282107"/>
    <lineage>
        <taxon>Eukaryota</taxon>
        <taxon>Fungi</taxon>
        <taxon>Dikarya</taxon>
        <taxon>Basidiomycota</taxon>
        <taxon>Agaricomycotina</taxon>
        <taxon>Agaricomycetes</taxon>
        <taxon>Hymenochaetales</taxon>
        <taxon>Hymenochaetaceae</taxon>
        <taxon>Pyrrhoderma</taxon>
    </lineage>
</organism>
<evidence type="ECO:0000256" key="2">
    <source>
        <dbReference type="ARBA" id="ARBA00010790"/>
    </source>
</evidence>
<evidence type="ECO:0000313" key="10">
    <source>
        <dbReference type="EMBL" id="PAV21553.1"/>
    </source>
</evidence>
<dbReference type="SUPFAM" id="SSF51905">
    <property type="entry name" value="FAD/NAD(P)-binding domain"/>
    <property type="match status" value="1"/>
</dbReference>
<evidence type="ECO:0000256" key="5">
    <source>
        <dbReference type="ARBA" id="ARBA00022827"/>
    </source>
</evidence>
<dbReference type="OrthoDB" id="269227at2759"/>
<sequence length="614" mass="66639">MPLLSTGDIGSVNVDYVVVGGGTAGLTLAARLTEDPNVSVLVIEAGSYHEATPLIDIPALMGQAVTNPKYDWTFFSTPQEHANNRVILQPRGKGLGGSSLLNFMGMFRPSKEELDAIEILGSKGWNWDSFLKYLKKSETTYKSNLSPGDAKRFGADPDPAFHGTDGPIAKSLPTIWPTILGNFFAAAEVLGVSRNPDTSNGRNIGSMTSFASINPTTAKRSYATPAYLEPNIGRKNLLVLTDAQVTKLLLEDDKSSLKKAVGIEFIRDGERYTIGGVKKDVIISAGSLQTPQILELSGIGNQSILSKFGIKTEVDLPGVGENLQDHVGVVVINEVETVEETMDVLADPEVAQAHQELYKECRGLLTFVPAIGFTFLSGGTLGNKEDIKSWRERAHASYTESIAKAIPELKSGLEKQYKIQQQLISDDKQPIAEVIMINGHLPVPYSVPVKGKRYNSNFCILMHPLSRGNVHIISSDPLTAPAIDPNYFSNATDLDVIVHAVQFSLRLNNTSPMKECVLSQVVPSKEVLDRGEEGLKEYIKENCGPVYHPVGTASLLPREDGGVVDANLKVYGTSNIRVVDLSIIPLELACHTQAMAYAVGEKAADIIKSEYFRD</sequence>